<dbReference type="EMBL" id="RRZK01000009">
    <property type="protein sequence ID" value="TDB64750.1"/>
    <property type="molecule type" value="Genomic_DNA"/>
</dbReference>
<dbReference type="RefSeq" id="WP_093224167.1">
    <property type="nucleotide sequence ID" value="NZ_LT629803.1"/>
</dbReference>
<evidence type="ECO:0000313" key="1">
    <source>
        <dbReference type="EMBL" id="TDB64750.1"/>
    </source>
</evidence>
<comment type="caution">
    <text evidence="1">The sequence shown here is derived from an EMBL/GenBank/DDBJ whole genome shotgun (WGS) entry which is preliminary data.</text>
</comment>
<gene>
    <name evidence="1" type="ORF">EIY72_10030</name>
</gene>
<dbReference type="AlphaFoldDB" id="A0A1H2NYX0"/>
<name>A0A1H2NYX0_PSEVA</name>
<organism evidence="1 2">
    <name type="scientific">Pseudomonas vancouverensis</name>
    <dbReference type="NCBI Taxonomy" id="95300"/>
    <lineage>
        <taxon>Bacteria</taxon>
        <taxon>Pseudomonadati</taxon>
        <taxon>Pseudomonadota</taxon>
        <taxon>Gammaproteobacteria</taxon>
        <taxon>Pseudomonadales</taxon>
        <taxon>Pseudomonadaceae</taxon>
        <taxon>Pseudomonas</taxon>
    </lineage>
</organism>
<evidence type="ECO:0000313" key="2">
    <source>
        <dbReference type="Proteomes" id="UP000295254"/>
    </source>
</evidence>
<keyword evidence="2" id="KW-1185">Reference proteome</keyword>
<sequence length="76" mass="8102">MKVLINQSGCVGHARCHNVAPSLYPLDDNGYIASDGFIVVAGQEGLAQRGARACPERVIEVRDTPAETRQAPPKAD</sequence>
<proteinExistence type="predicted"/>
<dbReference type="STRING" id="95300.SAMN05216558_3216"/>
<dbReference type="Pfam" id="PF13459">
    <property type="entry name" value="Fer4_15"/>
    <property type="match status" value="1"/>
</dbReference>
<reference evidence="2" key="1">
    <citation type="journal article" date="2019" name="bioRxiv">
        <title>Bacterially produced spermidine induces plant systemic susceptibility to pathogens.</title>
        <authorList>
            <person name="Melnyk R.A."/>
            <person name="Beskrovnaya P.A."/>
            <person name="Liu Z."/>
            <person name="Song Y."/>
            <person name="Haney C.H."/>
        </authorList>
    </citation>
    <scope>NUCLEOTIDE SEQUENCE [LARGE SCALE GENOMIC DNA]</scope>
    <source>
        <strain evidence="2">Dha-51</strain>
    </source>
</reference>
<dbReference type="Proteomes" id="UP000295254">
    <property type="component" value="Unassembled WGS sequence"/>
</dbReference>
<dbReference type="SUPFAM" id="SSF54862">
    <property type="entry name" value="4Fe-4S ferredoxins"/>
    <property type="match status" value="1"/>
</dbReference>
<dbReference type="OrthoDB" id="164224at2"/>
<protein>
    <submittedName>
        <fullName evidence="1">Ferredoxin</fullName>
    </submittedName>
</protein>
<accession>A0A1H2NYX0</accession>
<dbReference type="Gene3D" id="3.30.70.20">
    <property type="match status" value="1"/>
</dbReference>